<evidence type="ECO:0000313" key="2">
    <source>
        <dbReference type="Proteomes" id="UP000789525"/>
    </source>
</evidence>
<accession>A0ACA9PUF6</accession>
<comment type="caution">
    <text evidence="1">The sequence shown here is derived from an EMBL/GenBank/DDBJ whole genome shotgun (WGS) entry which is preliminary data.</text>
</comment>
<evidence type="ECO:0000313" key="1">
    <source>
        <dbReference type="EMBL" id="CAG8721272.1"/>
    </source>
</evidence>
<keyword evidence="2" id="KW-1185">Reference proteome</keyword>
<feature type="non-terminal residue" evidence="1">
    <location>
        <position position="116"/>
    </location>
</feature>
<reference evidence="1" key="1">
    <citation type="submission" date="2021-06" db="EMBL/GenBank/DDBJ databases">
        <authorList>
            <person name="Kallberg Y."/>
            <person name="Tangrot J."/>
            <person name="Rosling A."/>
        </authorList>
    </citation>
    <scope>NUCLEOTIDE SEQUENCE</scope>
    <source>
        <strain evidence="1">CL356</strain>
    </source>
</reference>
<dbReference type="Proteomes" id="UP000789525">
    <property type="component" value="Unassembled WGS sequence"/>
</dbReference>
<protein>
    <submittedName>
        <fullName evidence="1">6283_t:CDS:1</fullName>
    </submittedName>
</protein>
<dbReference type="EMBL" id="CAJVPT010038848">
    <property type="protein sequence ID" value="CAG8721272.1"/>
    <property type="molecule type" value="Genomic_DNA"/>
</dbReference>
<gene>
    <name evidence="1" type="ORF">ACOLOM_LOCUS11150</name>
</gene>
<proteinExistence type="predicted"/>
<organism evidence="1 2">
    <name type="scientific">Acaulospora colombiana</name>
    <dbReference type="NCBI Taxonomy" id="27376"/>
    <lineage>
        <taxon>Eukaryota</taxon>
        <taxon>Fungi</taxon>
        <taxon>Fungi incertae sedis</taxon>
        <taxon>Mucoromycota</taxon>
        <taxon>Glomeromycotina</taxon>
        <taxon>Glomeromycetes</taxon>
        <taxon>Diversisporales</taxon>
        <taxon>Acaulosporaceae</taxon>
        <taxon>Acaulospora</taxon>
    </lineage>
</organism>
<sequence length="116" mass="12618">MAFRSLVYAALLLPNALGTLVNPLVLQPAAPQAVEWDPLPKQVPEIELSSLSSTDFSIFTHPLYPQHQDSLTLNKDASIFSSTSSSRGESLRKMMLYCGLMVDQAVHAGSTQEAQT</sequence>
<name>A0ACA9PUF6_9GLOM</name>